<dbReference type="AlphaFoldDB" id="A0A3D8JR48"/>
<dbReference type="OrthoDB" id="8898775at2"/>
<reference evidence="2 3" key="1">
    <citation type="submission" date="2018-08" db="EMBL/GenBank/DDBJ databases">
        <title>Paraburkholderia sp. DHOM06 isolated from forest soil.</title>
        <authorList>
            <person name="Gao Z.-H."/>
            <person name="Qiu L.-H."/>
        </authorList>
    </citation>
    <scope>NUCLEOTIDE SEQUENCE [LARGE SCALE GENOMIC DNA]</scope>
    <source>
        <strain evidence="2 3">DHOM06</strain>
    </source>
</reference>
<proteinExistence type="predicted"/>
<dbReference type="EMBL" id="QRGA01000021">
    <property type="protein sequence ID" value="RDU95262.1"/>
    <property type="molecule type" value="Genomic_DNA"/>
</dbReference>
<name>A0A3D8JR48_9BURK</name>
<keyword evidence="3" id="KW-1185">Reference proteome</keyword>
<dbReference type="Proteomes" id="UP000256838">
    <property type="component" value="Unassembled WGS sequence"/>
</dbReference>
<comment type="caution">
    <text evidence="2">The sequence shown here is derived from an EMBL/GenBank/DDBJ whole genome shotgun (WGS) entry which is preliminary data.</text>
</comment>
<evidence type="ECO:0000256" key="1">
    <source>
        <dbReference type="SAM" id="Phobius"/>
    </source>
</evidence>
<feature type="transmembrane region" description="Helical" evidence="1">
    <location>
        <begin position="48"/>
        <end position="69"/>
    </location>
</feature>
<evidence type="ECO:0000313" key="3">
    <source>
        <dbReference type="Proteomes" id="UP000256838"/>
    </source>
</evidence>
<gene>
    <name evidence="2" type="ORF">DWV00_30225</name>
</gene>
<dbReference type="RefSeq" id="WP_147298009.1">
    <property type="nucleotide sequence ID" value="NZ_QRGA01000021.1"/>
</dbReference>
<protein>
    <submittedName>
        <fullName evidence="2">Uncharacterized protein</fullName>
    </submittedName>
</protein>
<keyword evidence="1" id="KW-0472">Membrane</keyword>
<sequence>MDTEAANKLQGQIQDTREKYTYFLLTAAGACIGYAVEKVAGFALSWKLTPLALSLVAWAISFWFGCRAIKRSEYGLRYNHAYLTAARSMPDKLALNSLMGDEARASASSSRWQFRFFVSGGVAFVLWRLLELLPR</sequence>
<organism evidence="2 3">
    <name type="scientific">Trinickia dinghuensis</name>
    <dbReference type="NCBI Taxonomy" id="2291023"/>
    <lineage>
        <taxon>Bacteria</taxon>
        <taxon>Pseudomonadati</taxon>
        <taxon>Pseudomonadota</taxon>
        <taxon>Betaproteobacteria</taxon>
        <taxon>Burkholderiales</taxon>
        <taxon>Burkholderiaceae</taxon>
        <taxon>Trinickia</taxon>
    </lineage>
</organism>
<keyword evidence="1" id="KW-1133">Transmembrane helix</keyword>
<keyword evidence="1" id="KW-0812">Transmembrane</keyword>
<accession>A0A3D8JR48</accession>
<feature type="transmembrane region" description="Helical" evidence="1">
    <location>
        <begin position="20"/>
        <end position="36"/>
    </location>
</feature>
<evidence type="ECO:0000313" key="2">
    <source>
        <dbReference type="EMBL" id="RDU95262.1"/>
    </source>
</evidence>